<evidence type="ECO:0000313" key="1">
    <source>
        <dbReference type="EMBL" id="KAL3279369.1"/>
    </source>
</evidence>
<feature type="non-terminal residue" evidence="1">
    <location>
        <position position="114"/>
    </location>
</feature>
<feature type="non-terminal residue" evidence="1">
    <location>
        <position position="1"/>
    </location>
</feature>
<gene>
    <name evidence="1" type="ORF">HHI36_016879</name>
</gene>
<organism evidence="1 2">
    <name type="scientific">Cryptolaemus montrouzieri</name>
    <dbReference type="NCBI Taxonomy" id="559131"/>
    <lineage>
        <taxon>Eukaryota</taxon>
        <taxon>Metazoa</taxon>
        <taxon>Ecdysozoa</taxon>
        <taxon>Arthropoda</taxon>
        <taxon>Hexapoda</taxon>
        <taxon>Insecta</taxon>
        <taxon>Pterygota</taxon>
        <taxon>Neoptera</taxon>
        <taxon>Endopterygota</taxon>
        <taxon>Coleoptera</taxon>
        <taxon>Polyphaga</taxon>
        <taxon>Cucujiformia</taxon>
        <taxon>Coccinelloidea</taxon>
        <taxon>Coccinellidae</taxon>
        <taxon>Scymninae</taxon>
        <taxon>Scymnini</taxon>
        <taxon>Cryptolaemus</taxon>
    </lineage>
</organism>
<dbReference type="EMBL" id="JABFTP020000124">
    <property type="protein sequence ID" value="KAL3279369.1"/>
    <property type="molecule type" value="Genomic_DNA"/>
</dbReference>
<protein>
    <submittedName>
        <fullName evidence="1">Uncharacterized protein</fullName>
    </submittedName>
</protein>
<dbReference type="AlphaFoldDB" id="A0ABD2NL77"/>
<sequence length="114" mass="12982">SPRDEPDHFGINRTFKNAINAVKTAPGADIGTDHCPVIARICVKLKKAKKKPRSIDVRKIIDKKTKKELEEDFARSFGGIANGTQEIKEMWQKLKKIFNEASEKHLKAKRKLDK</sequence>
<keyword evidence="2" id="KW-1185">Reference proteome</keyword>
<comment type="caution">
    <text evidence="1">The sequence shown here is derived from an EMBL/GenBank/DDBJ whole genome shotgun (WGS) entry which is preliminary data.</text>
</comment>
<proteinExistence type="predicted"/>
<dbReference type="Proteomes" id="UP001516400">
    <property type="component" value="Unassembled WGS sequence"/>
</dbReference>
<evidence type="ECO:0000313" key="2">
    <source>
        <dbReference type="Proteomes" id="UP001516400"/>
    </source>
</evidence>
<name>A0ABD2NL77_9CUCU</name>
<reference evidence="1 2" key="1">
    <citation type="journal article" date="2021" name="BMC Biol.">
        <title>Horizontally acquired antibacterial genes associated with adaptive radiation of ladybird beetles.</title>
        <authorList>
            <person name="Li H.S."/>
            <person name="Tang X.F."/>
            <person name="Huang Y.H."/>
            <person name="Xu Z.Y."/>
            <person name="Chen M.L."/>
            <person name="Du X.Y."/>
            <person name="Qiu B.Y."/>
            <person name="Chen P.T."/>
            <person name="Zhang W."/>
            <person name="Slipinski A."/>
            <person name="Escalona H.E."/>
            <person name="Waterhouse R.M."/>
            <person name="Zwick A."/>
            <person name="Pang H."/>
        </authorList>
    </citation>
    <scope>NUCLEOTIDE SEQUENCE [LARGE SCALE GENOMIC DNA]</scope>
    <source>
        <strain evidence="1">SYSU2018</strain>
    </source>
</reference>
<accession>A0ABD2NL77</accession>